<keyword evidence="5 9" id="KW-0448">Lipopolysaccharide biosynthesis</keyword>
<evidence type="ECO:0000256" key="5">
    <source>
        <dbReference type="ARBA" id="ARBA00022985"/>
    </source>
</evidence>
<dbReference type="Pfam" id="PF03279">
    <property type="entry name" value="Lip_A_acyltrans"/>
    <property type="match status" value="1"/>
</dbReference>
<comment type="catalytic activity">
    <reaction evidence="9">
        <text>an alpha-Kdo-(2-&gt;4)-alpha-Kdo-(2-&gt;6)-lipid IVA + a fatty acyl-[ACP] = an alpha-Kdo-(2-&gt;4)-alpha-Kdo-(2-&gt;6)-(acyl)-lipid IVA + holo-[ACP]</text>
        <dbReference type="Rhea" id="RHEA:69396"/>
        <dbReference type="Rhea" id="RHEA-COMP:9685"/>
        <dbReference type="Rhea" id="RHEA-COMP:14125"/>
        <dbReference type="ChEBI" id="CHEBI:64479"/>
        <dbReference type="ChEBI" id="CHEBI:138651"/>
        <dbReference type="ChEBI" id="CHEBI:176429"/>
        <dbReference type="ChEBI" id="CHEBI:176430"/>
        <dbReference type="EC" id="2.3.1.241"/>
    </reaction>
</comment>
<evidence type="ECO:0000256" key="6">
    <source>
        <dbReference type="ARBA" id="ARBA00022989"/>
    </source>
</evidence>
<feature type="short sequence motif" description="HXXXXD motif" evidence="9">
    <location>
        <begin position="134"/>
        <end position="139"/>
    </location>
</feature>
<keyword evidence="3 9" id="KW-0808">Transferase</keyword>
<keyword evidence="2 9" id="KW-0997">Cell inner membrane</keyword>
<dbReference type="RefSeq" id="WP_080176213.1">
    <property type="nucleotide sequence ID" value="NZ_AP024854.1"/>
</dbReference>
<evidence type="ECO:0000256" key="7">
    <source>
        <dbReference type="ARBA" id="ARBA00023136"/>
    </source>
</evidence>
<dbReference type="CDD" id="cd07984">
    <property type="entry name" value="LPLAT_LABLAT-like"/>
    <property type="match status" value="1"/>
</dbReference>
<comment type="function">
    <text evidence="9">Catalyzes the transfer of an acyl chain from an acyl-[acyl-carrier-protein] (ACP) to a Kdo(2)-lipid IV(A) to form a Kdo(2)-(acyl)-lipid IV(A).</text>
</comment>
<dbReference type="GO" id="GO:0005886">
    <property type="term" value="C:plasma membrane"/>
    <property type="evidence" value="ECO:0007669"/>
    <property type="project" value="UniProtKB-SubCell"/>
</dbReference>
<dbReference type="NCBIfam" id="NF005340">
    <property type="entry name" value="PRK06860.1"/>
    <property type="match status" value="1"/>
</dbReference>
<name>A0A1T4UPL3_9GAMM</name>
<dbReference type="InterPro" id="IPR004960">
    <property type="entry name" value="LipA_acyltrans"/>
</dbReference>
<dbReference type="GO" id="GO:0008913">
    <property type="term" value="F:Kdo2-lipid IVA acyltransferase activity"/>
    <property type="evidence" value="ECO:0007669"/>
    <property type="project" value="UniProtKB-EC"/>
</dbReference>
<dbReference type="PIRSF" id="PIRSF026649">
    <property type="entry name" value="MsbB"/>
    <property type="match status" value="1"/>
</dbReference>
<organism evidence="10 11">
    <name type="scientific">Photobacterium toruni</name>
    <dbReference type="NCBI Taxonomy" id="1935446"/>
    <lineage>
        <taxon>Bacteria</taxon>
        <taxon>Pseudomonadati</taxon>
        <taxon>Pseudomonadota</taxon>
        <taxon>Gammaproteobacteria</taxon>
        <taxon>Vibrionales</taxon>
        <taxon>Vibrionaceae</taxon>
        <taxon>Photobacterium</taxon>
    </lineage>
</organism>
<feature type="transmembrane region" description="Helical" evidence="9">
    <location>
        <begin position="21"/>
        <end position="38"/>
    </location>
</feature>
<dbReference type="Proteomes" id="UP000191116">
    <property type="component" value="Unassembled WGS sequence"/>
</dbReference>
<dbReference type="EMBL" id="FUWP01000028">
    <property type="protein sequence ID" value="SKA54566.1"/>
    <property type="molecule type" value="Genomic_DNA"/>
</dbReference>
<keyword evidence="6 9" id="KW-1133">Transmembrane helix</keyword>
<dbReference type="GO" id="GO:0009245">
    <property type="term" value="P:lipid A biosynthetic process"/>
    <property type="evidence" value="ECO:0007669"/>
    <property type="project" value="InterPro"/>
</dbReference>
<evidence type="ECO:0000256" key="3">
    <source>
        <dbReference type="ARBA" id="ARBA00022679"/>
    </source>
</evidence>
<evidence type="ECO:0000313" key="11">
    <source>
        <dbReference type="Proteomes" id="UP000191116"/>
    </source>
</evidence>
<comment type="pathway">
    <text evidence="9">Glycolipid biosynthesis; KDO(2)-lipid A biosynthesis; KDO(2)-lipid A from CMP-3-deoxy-D-manno-octulosonate and lipid IV(A): step 3/4.</text>
</comment>
<reference evidence="10 11" key="1">
    <citation type="submission" date="2017-02" db="EMBL/GenBank/DDBJ databases">
        <authorList>
            <person name="Peterson S.W."/>
        </authorList>
    </citation>
    <scope>NUCLEOTIDE SEQUENCE [LARGE SCALE GENOMIC DNA]</scope>
    <source>
        <strain evidence="10 11">CECT 9189</strain>
    </source>
</reference>
<comment type="pathway">
    <text evidence="9">Bacterial outer membrane biogenesis; lipopolysaccharide biosynthesis.</text>
</comment>
<dbReference type="AlphaFoldDB" id="A0A1T4UPL3"/>
<dbReference type="HAMAP" id="MF_01942">
    <property type="entry name" value="Lipid_A_LpxL_LpxP"/>
    <property type="match status" value="1"/>
</dbReference>
<keyword evidence="1 9" id="KW-1003">Cell membrane</keyword>
<proteinExistence type="inferred from homology"/>
<accession>A0A1T4UPL3</accession>
<dbReference type="PANTHER" id="PTHR30606">
    <property type="entry name" value="LIPID A BIOSYNTHESIS LAUROYL ACYLTRANSFERASE"/>
    <property type="match status" value="1"/>
</dbReference>
<dbReference type="GO" id="GO:0036104">
    <property type="term" value="P:Kdo2-lipid A biosynthetic process"/>
    <property type="evidence" value="ECO:0007669"/>
    <property type="project" value="UniProtKB-UniRule"/>
</dbReference>
<dbReference type="GO" id="GO:0009103">
    <property type="term" value="P:lipopolysaccharide biosynthetic process"/>
    <property type="evidence" value="ECO:0007669"/>
    <property type="project" value="UniProtKB-UniRule"/>
</dbReference>
<evidence type="ECO:0000256" key="9">
    <source>
        <dbReference type="HAMAP-Rule" id="MF_01942"/>
    </source>
</evidence>
<dbReference type="EC" id="2.3.1.241" evidence="9"/>
<evidence type="ECO:0000256" key="1">
    <source>
        <dbReference type="ARBA" id="ARBA00022475"/>
    </source>
</evidence>
<keyword evidence="8 9" id="KW-0012">Acyltransferase</keyword>
<dbReference type="PANTHER" id="PTHR30606:SF9">
    <property type="entry name" value="LIPID A BIOSYNTHESIS LAUROYLTRANSFERASE"/>
    <property type="match status" value="1"/>
</dbReference>
<comment type="similarity">
    <text evidence="9">Belongs to the LpxL/LpxM/LpxP family.</text>
</comment>
<dbReference type="InterPro" id="IPR011920">
    <property type="entry name" value="Lipid_A_LpxL_LpxP"/>
</dbReference>
<dbReference type="NCBIfam" id="TIGR02207">
    <property type="entry name" value="lipid_A_htrB"/>
    <property type="match status" value="1"/>
</dbReference>
<dbReference type="UniPathway" id="UPA00030"/>
<sequence>MSRFTEPTFRKAFLHPRYWPVLILIGLMYLLSWLPYFIQFRLGQCIGRLIMKMMSGRRETIQQNIALCFPFMSEQEQQHIMKHNIENAGLALFETAMAWFWPDIRVERHVEIEGLEYVEQLQQQGKGILLIAVHSMNLELGARAFGLKTPGVGVYRPNNNPCFDYFQFKGRVRSNKYMLDRKNVKGMLKGLKSGEILWYAPDQDYGHGRNSTFAPLFAVKDACTTTGTSLLIDASGAVPLAFAMIRNSDSGKYTLKIFPPLTEFPHKDPHAAAVYINKAVERSIMAEPSQYMWLHRRFKTRPEGEPSLYHS</sequence>
<gene>
    <name evidence="10" type="primary">htrB_2</name>
    <name evidence="9" type="synonym">lpxL</name>
    <name evidence="10" type="ORF">CZ814_03510</name>
</gene>
<protein>
    <recommendedName>
        <fullName evidence="9">Lipid A biosynthesis acyltransferase</fullName>
        <ecNumber evidence="9">2.3.1.241</ecNumber>
    </recommendedName>
    <alternativeName>
        <fullName evidence="9">Kdo(2)-lipid IV(A) acyltransferase</fullName>
    </alternativeName>
</protein>
<evidence type="ECO:0000256" key="2">
    <source>
        <dbReference type="ARBA" id="ARBA00022519"/>
    </source>
</evidence>
<evidence type="ECO:0000313" key="10">
    <source>
        <dbReference type="EMBL" id="SKA54566.1"/>
    </source>
</evidence>
<comment type="subcellular location">
    <subcellularLocation>
        <location evidence="9">Cell inner membrane</location>
        <topology evidence="9">Single-pass membrane protein</topology>
    </subcellularLocation>
</comment>
<keyword evidence="4 9" id="KW-0812">Transmembrane</keyword>
<evidence type="ECO:0000256" key="8">
    <source>
        <dbReference type="ARBA" id="ARBA00023315"/>
    </source>
</evidence>
<dbReference type="UniPathway" id="UPA00360">
    <property type="reaction ID" value="UER00485"/>
</dbReference>
<dbReference type="OrthoDB" id="9803456at2"/>
<evidence type="ECO:0000256" key="4">
    <source>
        <dbReference type="ARBA" id="ARBA00022692"/>
    </source>
</evidence>
<keyword evidence="7 9" id="KW-0472">Membrane</keyword>